<proteinExistence type="predicted"/>
<dbReference type="Proteomes" id="UP000007264">
    <property type="component" value="Unassembled WGS sequence"/>
</dbReference>
<dbReference type="RefSeq" id="XP_005643586.1">
    <property type="nucleotide sequence ID" value="XM_005643529.1"/>
</dbReference>
<organism evidence="2 3">
    <name type="scientific">Coccomyxa subellipsoidea (strain C-169)</name>
    <name type="common">Green microalga</name>
    <dbReference type="NCBI Taxonomy" id="574566"/>
    <lineage>
        <taxon>Eukaryota</taxon>
        <taxon>Viridiplantae</taxon>
        <taxon>Chlorophyta</taxon>
        <taxon>core chlorophytes</taxon>
        <taxon>Trebouxiophyceae</taxon>
        <taxon>Trebouxiophyceae incertae sedis</taxon>
        <taxon>Coccomyxaceae</taxon>
        <taxon>Coccomyxa</taxon>
        <taxon>Coccomyxa subellipsoidea</taxon>
    </lineage>
</organism>
<dbReference type="EMBL" id="AGSI01000020">
    <property type="protein sequence ID" value="EIE19042.1"/>
    <property type="molecule type" value="Genomic_DNA"/>
</dbReference>
<dbReference type="AlphaFoldDB" id="I0YKX3"/>
<comment type="caution">
    <text evidence="2">The sequence shown here is derived from an EMBL/GenBank/DDBJ whole genome shotgun (WGS) entry which is preliminary data.</text>
</comment>
<sequence length="419" mass="44763">MHAATYPPHATAPYLQYGGLAWGYGSPAAPVNIPARQTSSQDRALSSVRSASAPIFRGVPISLQEGGNLYGSPGRTAQQDPIYAGEADSSSSSDEEQTKAEKHKAAELEVEELKKQVSALEADKERLQRALEEATRSVKRSKRFALESKAIAVAVTSDDWDAPVQLTSADLQALPLQRMADLWRGLVRNMALCIPDAERRPEGRQADRLKALSGEACALMWALWDLNPTVVAAFNACDLESPSQLRRHSPGMWPKILERLQLSAQQRHALAMTRRTLLANVGVLLAEREQLLAQAQGMSWAGGNACALAADLAALVEQVQANVEAVQLCTAYYTSHAYTQVLTPVQCAAFFHQCYPFGPDLLSLMAAAAADASPSDTRLMTGAAAADALAADAWLRIGGSGGKLVAADARLTPGGCETT</sequence>
<feature type="compositionally biased region" description="Basic and acidic residues" evidence="1">
    <location>
        <begin position="96"/>
        <end position="106"/>
    </location>
</feature>
<reference evidence="2 3" key="1">
    <citation type="journal article" date="2012" name="Genome Biol.">
        <title>The genome of the polar eukaryotic microalga coccomyxa subellipsoidea reveals traits of cold adaptation.</title>
        <authorList>
            <person name="Blanc G."/>
            <person name="Agarkova I."/>
            <person name="Grimwood J."/>
            <person name="Kuo A."/>
            <person name="Brueggeman A."/>
            <person name="Dunigan D."/>
            <person name="Gurnon J."/>
            <person name="Ladunga I."/>
            <person name="Lindquist E."/>
            <person name="Lucas S."/>
            <person name="Pangilinan J."/>
            <person name="Proschold T."/>
            <person name="Salamov A."/>
            <person name="Schmutz J."/>
            <person name="Weeks D."/>
            <person name="Yamada T."/>
            <person name="Claverie J.M."/>
            <person name="Grigoriev I."/>
            <person name="Van Etten J."/>
            <person name="Lomsadze A."/>
            <person name="Borodovsky M."/>
        </authorList>
    </citation>
    <scope>NUCLEOTIDE SEQUENCE [LARGE SCALE GENOMIC DNA]</scope>
    <source>
        <strain evidence="2 3">C-169</strain>
    </source>
</reference>
<evidence type="ECO:0000256" key="1">
    <source>
        <dbReference type="SAM" id="MobiDB-lite"/>
    </source>
</evidence>
<gene>
    <name evidence="2" type="ORF">COCSUDRAFT_59526</name>
</gene>
<name>I0YKX3_COCSC</name>
<dbReference type="KEGG" id="csl:COCSUDRAFT_59526"/>
<accession>I0YKX3</accession>
<protein>
    <submittedName>
        <fullName evidence="2">Uncharacterized protein</fullName>
    </submittedName>
</protein>
<keyword evidence="3" id="KW-1185">Reference proteome</keyword>
<feature type="region of interest" description="Disordered" evidence="1">
    <location>
        <begin position="67"/>
        <end position="106"/>
    </location>
</feature>
<evidence type="ECO:0000313" key="2">
    <source>
        <dbReference type="EMBL" id="EIE19042.1"/>
    </source>
</evidence>
<dbReference type="GeneID" id="17036972"/>
<evidence type="ECO:0000313" key="3">
    <source>
        <dbReference type="Proteomes" id="UP000007264"/>
    </source>
</evidence>